<protein>
    <submittedName>
        <fullName evidence="1">Uncharacterized protein</fullName>
    </submittedName>
</protein>
<proteinExistence type="predicted"/>
<gene>
    <name evidence="1" type="ORF">PR048_010146</name>
</gene>
<name>A0ABQ9I210_9NEOP</name>
<dbReference type="EMBL" id="JARBHB010000003">
    <property type="protein sequence ID" value="KAJ8890637.1"/>
    <property type="molecule type" value="Genomic_DNA"/>
</dbReference>
<organism evidence="1 2">
    <name type="scientific">Dryococelus australis</name>
    <dbReference type="NCBI Taxonomy" id="614101"/>
    <lineage>
        <taxon>Eukaryota</taxon>
        <taxon>Metazoa</taxon>
        <taxon>Ecdysozoa</taxon>
        <taxon>Arthropoda</taxon>
        <taxon>Hexapoda</taxon>
        <taxon>Insecta</taxon>
        <taxon>Pterygota</taxon>
        <taxon>Neoptera</taxon>
        <taxon>Polyneoptera</taxon>
        <taxon>Phasmatodea</taxon>
        <taxon>Verophasmatodea</taxon>
        <taxon>Anareolatae</taxon>
        <taxon>Phasmatidae</taxon>
        <taxon>Eurycanthinae</taxon>
        <taxon>Dryococelus</taxon>
    </lineage>
</organism>
<reference evidence="1 2" key="1">
    <citation type="submission" date="2023-02" db="EMBL/GenBank/DDBJ databases">
        <title>LHISI_Scaffold_Assembly.</title>
        <authorList>
            <person name="Stuart O.P."/>
            <person name="Cleave R."/>
            <person name="Magrath M.J.L."/>
            <person name="Mikheyev A.S."/>
        </authorList>
    </citation>
    <scope>NUCLEOTIDE SEQUENCE [LARGE SCALE GENOMIC DNA]</scope>
    <source>
        <strain evidence="1">Daus_M_001</strain>
        <tissue evidence="1">Leg muscle</tissue>
    </source>
</reference>
<keyword evidence="2" id="KW-1185">Reference proteome</keyword>
<evidence type="ECO:0000313" key="2">
    <source>
        <dbReference type="Proteomes" id="UP001159363"/>
    </source>
</evidence>
<accession>A0ABQ9I210</accession>
<sequence length="495" mass="57195">MPSRLFRELLHTPAKWRHSTYRKIVPRSVPGNRKHFAARSSQLYTMPVPRASRNQSENGPRGRAIATTFVCRFMNVTTRTLAHRKWISMCESRPRSVVFPLGPDEYTISFENTHSITNIKSAPKKLAVYQGKIKQAETFKYLGEWIEPNICEKEAFVSSIKKLEIAYHFTKDVYNKRLASFNAKLRHYRTVIRPEALYAAEFLAMNKKGLMEQLEARERKILRKILGPVKEMKITDTMRERRIAFYGHLTRTSSERLSNQIFTYFLNKKTKGVWFTEVEKNLQELGISHDDILERDRLKKKLQRYQGLKPKMKTDKVWTEERREAHRKRMQEYWTNSVARVPACRVVSHLASLQLMFDNEILTGSAGGDTVNGWSSRVLTTCRPMVLVGTNRSARLCSETVLRHYSPILKGGLSLLKAVHDKYCSYGINASGCFGLQTSQGTRAEETKEKFVPPRDSRFFLSSADEVVSSWRTWRDCINTVEAQENGRAAHTAKK</sequence>
<evidence type="ECO:0000313" key="1">
    <source>
        <dbReference type="EMBL" id="KAJ8890637.1"/>
    </source>
</evidence>
<comment type="caution">
    <text evidence="1">The sequence shown here is derived from an EMBL/GenBank/DDBJ whole genome shotgun (WGS) entry which is preliminary data.</text>
</comment>
<dbReference type="Proteomes" id="UP001159363">
    <property type="component" value="Chromosome 3"/>
</dbReference>